<organism evidence="2 3">
    <name type="scientific">Cinara cedri</name>
    <dbReference type="NCBI Taxonomy" id="506608"/>
    <lineage>
        <taxon>Eukaryota</taxon>
        <taxon>Metazoa</taxon>
        <taxon>Ecdysozoa</taxon>
        <taxon>Arthropoda</taxon>
        <taxon>Hexapoda</taxon>
        <taxon>Insecta</taxon>
        <taxon>Pterygota</taxon>
        <taxon>Neoptera</taxon>
        <taxon>Paraneoptera</taxon>
        <taxon>Hemiptera</taxon>
        <taxon>Sternorrhyncha</taxon>
        <taxon>Aphidomorpha</taxon>
        <taxon>Aphidoidea</taxon>
        <taxon>Aphididae</taxon>
        <taxon>Lachninae</taxon>
        <taxon>Cinara</taxon>
    </lineage>
</organism>
<dbReference type="InterPro" id="IPR032675">
    <property type="entry name" value="LRR_dom_sf"/>
</dbReference>
<dbReference type="SUPFAM" id="SSF52047">
    <property type="entry name" value="RNI-like"/>
    <property type="match status" value="1"/>
</dbReference>
<keyword evidence="3" id="KW-1185">Reference proteome</keyword>
<protein>
    <submittedName>
        <fullName evidence="2">Leucine-rich repeat domain, L domain-like</fullName>
    </submittedName>
</protein>
<proteinExistence type="predicted"/>
<evidence type="ECO:0000256" key="1">
    <source>
        <dbReference type="SAM" id="Phobius"/>
    </source>
</evidence>
<feature type="transmembrane region" description="Helical" evidence="1">
    <location>
        <begin position="16"/>
        <end position="32"/>
    </location>
</feature>
<keyword evidence="1" id="KW-0812">Transmembrane</keyword>
<sequence>MTYSIGKCFYYELHNTWTSICIGFIIVIKLFVKLSLDDDRIKEVGPNMACAEWLMKNGAQIRWKGCEEFVNHYNCLPIKSRGQQFQIEEVYAGRESSISSIGFPFFTGCKNISEVAFVGCHTINDEALSKLKILKDNLTTLKINGCMNVTDKGILTLEHLQALKYLELKNLQFLKNPETIDTIKEKLPECDVLYEPNE</sequence>
<dbReference type="Proteomes" id="UP000325440">
    <property type="component" value="Unassembled WGS sequence"/>
</dbReference>
<reference evidence="2 3" key="1">
    <citation type="submission" date="2019-08" db="EMBL/GenBank/DDBJ databases">
        <authorList>
            <person name="Alioto T."/>
            <person name="Alioto T."/>
            <person name="Gomez Garrido J."/>
        </authorList>
    </citation>
    <scope>NUCLEOTIDE SEQUENCE [LARGE SCALE GENOMIC DNA]</scope>
</reference>
<evidence type="ECO:0000313" key="2">
    <source>
        <dbReference type="EMBL" id="VVC27726.1"/>
    </source>
</evidence>
<gene>
    <name evidence="2" type="ORF">CINCED_3A003958</name>
</gene>
<dbReference type="EMBL" id="CABPRJ010000476">
    <property type="protein sequence ID" value="VVC27726.1"/>
    <property type="molecule type" value="Genomic_DNA"/>
</dbReference>
<dbReference type="OrthoDB" id="2218807at2759"/>
<accession>A0A5E4MEN4</accession>
<keyword evidence="1" id="KW-0472">Membrane</keyword>
<evidence type="ECO:0000313" key="3">
    <source>
        <dbReference type="Proteomes" id="UP000325440"/>
    </source>
</evidence>
<keyword evidence="1" id="KW-1133">Transmembrane helix</keyword>
<dbReference type="Gene3D" id="3.80.10.10">
    <property type="entry name" value="Ribonuclease Inhibitor"/>
    <property type="match status" value="1"/>
</dbReference>
<name>A0A5E4MEN4_9HEMI</name>
<dbReference type="AlphaFoldDB" id="A0A5E4MEN4"/>